<sequence>MSGKNFYYFIDESGHINNNQDIFLFGCIKTDTPILSEETIEALREELKSELYFEDYQDALNNPFHAVDDHPDVRTAFYKIIPFLNFRAFFEVIIKKTKYFSDLKANKNDHEIIKEMIRRLIRPRVLLNPTDKHIIFIETLEVENKSLKIIVDEIKTEFTNIDIEITILDKGNHNLSLIDYLNYIIFNIFEKDKKKFEKNLRQQQNFNIIKEKIALIHIWNSDEYFSRRSSEISLDNLRKILEEE</sequence>
<dbReference type="RefSeq" id="WP_076549318.1">
    <property type="nucleotide sequence ID" value="NZ_FTOL01000001.1"/>
</dbReference>
<proteinExistence type="predicted"/>
<dbReference type="EMBL" id="FTOL01000001">
    <property type="protein sequence ID" value="SIS57310.1"/>
    <property type="molecule type" value="Genomic_DNA"/>
</dbReference>
<protein>
    <recommendedName>
        <fullName evidence="3">DUF3800 domain-containing protein</fullName>
    </recommendedName>
</protein>
<accession>A0A1N7K6V4</accession>
<gene>
    <name evidence="1" type="ORF">SAMN05421786_101276</name>
</gene>
<dbReference type="AlphaFoldDB" id="A0A1N7K6V4"/>
<dbReference type="STRING" id="373668.SAMN05421786_101276"/>
<evidence type="ECO:0008006" key="3">
    <source>
        <dbReference type="Google" id="ProtNLM"/>
    </source>
</evidence>
<organism evidence="1 2">
    <name type="scientific">Chryseobacterium ureilyticum</name>
    <dbReference type="NCBI Taxonomy" id="373668"/>
    <lineage>
        <taxon>Bacteria</taxon>
        <taxon>Pseudomonadati</taxon>
        <taxon>Bacteroidota</taxon>
        <taxon>Flavobacteriia</taxon>
        <taxon>Flavobacteriales</taxon>
        <taxon>Weeksellaceae</taxon>
        <taxon>Chryseobacterium group</taxon>
        <taxon>Chryseobacterium</taxon>
    </lineage>
</organism>
<keyword evidence="2" id="KW-1185">Reference proteome</keyword>
<name>A0A1N7K6V4_9FLAO</name>
<dbReference type="OrthoDB" id="1328522at2"/>
<reference evidence="2" key="1">
    <citation type="submission" date="2017-01" db="EMBL/GenBank/DDBJ databases">
        <authorList>
            <person name="Varghese N."/>
            <person name="Submissions S."/>
        </authorList>
    </citation>
    <scope>NUCLEOTIDE SEQUENCE [LARGE SCALE GENOMIC DNA]</scope>
    <source>
        <strain evidence="2">DSM 18017</strain>
    </source>
</reference>
<evidence type="ECO:0000313" key="2">
    <source>
        <dbReference type="Proteomes" id="UP000186744"/>
    </source>
</evidence>
<evidence type="ECO:0000313" key="1">
    <source>
        <dbReference type="EMBL" id="SIS57310.1"/>
    </source>
</evidence>
<dbReference type="InterPro" id="IPR024524">
    <property type="entry name" value="DUF3800"/>
</dbReference>
<dbReference type="Pfam" id="PF12686">
    <property type="entry name" value="DUF3800"/>
    <property type="match status" value="1"/>
</dbReference>
<dbReference type="Proteomes" id="UP000186744">
    <property type="component" value="Unassembled WGS sequence"/>
</dbReference>